<feature type="domain" description="ATP-grasp" evidence="13">
    <location>
        <begin position="211"/>
        <end position="394"/>
    </location>
</feature>
<evidence type="ECO:0000313" key="15">
    <source>
        <dbReference type="Proteomes" id="UP000270661"/>
    </source>
</evidence>
<feature type="binding site" evidence="11">
    <location>
        <begin position="318"/>
        <end position="320"/>
    </location>
    <ligand>
        <name>ATP</name>
        <dbReference type="ChEBI" id="CHEBI:30616"/>
    </ligand>
</feature>
<dbReference type="GO" id="GO:0046872">
    <property type="term" value="F:metal ion binding"/>
    <property type="evidence" value="ECO:0007669"/>
    <property type="project" value="UniProtKB-KW"/>
</dbReference>
<dbReference type="STRING" id="47879.AXG94_16575"/>
<evidence type="ECO:0000256" key="10">
    <source>
        <dbReference type="ARBA" id="ARBA00072141"/>
    </source>
</evidence>
<evidence type="ECO:0000259" key="13">
    <source>
        <dbReference type="PROSITE" id="PS50975"/>
    </source>
</evidence>
<dbReference type="GO" id="GO:0005524">
    <property type="term" value="F:ATP binding"/>
    <property type="evidence" value="ECO:0007669"/>
    <property type="project" value="UniProtKB-UniRule"/>
</dbReference>
<feature type="binding site" evidence="11">
    <location>
        <position position="367"/>
    </location>
    <ligand>
        <name>Mn(2+)</name>
        <dbReference type="ChEBI" id="CHEBI:29035"/>
        <label>2</label>
    </ligand>
</feature>
<feature type="binding site" evidence="11">
    <location>
        <position position="367"/>
    </location>
    <ligand>
        <name>Mg(2+)</name>
        <dbReference type="ChEBI" id="CHEBI:18420"/>
        <label>2</label>
    </ligand>
</feature>
<dbReference type="GO" id="GO:0006412">
    <property type="term" value="P:translation"/>
    <property type="evidence" value="ECO:0007669"/>
    <property type="project" value="UniProtKB-KW"/>
</dbReference>
<keyword evidence="8 11" id="KW-0464">Manganese</keyword>
<feature type="binding site" evidence="11">
    <location>
        <begin position="285"/>
        <end position="286"/>
    </location>
    <ligand>
        <name>ATP</name>
        <dbReference type="ChEBI" id="CHEBI:30616"/>
    </ligand>
</feature>
<keyword evidence="6 11" id="KW-0460">Magnesium</keyword>
<dbReference type="HAMAP" id="MF_01552">
    <property type="entry name" value="RimK"/>
    <property type="match status" value="1"/>
</dbReference>
<accession>A0A3M3EIW6</accession>
<feature type="binding site" evidence="11">
    <location>
        <position position="248"/>
    </location>
    <ligand>
        <name>ATP</name>
        <dbReference type="ChEBI" id="CHEBI:30616"/>
    </ligand>
</feature>
<keyword evidence="7 11" id="KW-0648">Protein biosynthesis</keyword>
<dbReference type="AlphaFoldDB" id="A0A3M3EIW6"/>
<keyword evidence="2 11" id="KW-0436">Ligase</keyword>
<feature type="binding site" evidence="11">
    <location>
        <position position="369"/>
    </location>
    <ligand>
        <name>Mg(2+)</name>
        <dbReference type="ChEBI" id="CHEBI:18420"/>
        <label>2</label>
    </ligand>
</feature>
<comment type="cofactor">
    <cofactor evidence="11">
        <name>Mg(2+)</name>
        <dbReference type="ChEBI" id="CHEBI:18420"/>
    </cofactor>
    <cofactor evidence="11">
        <name>Mn(2+)</name>
        <dbReference type="ChEBI" id="CHEBI:29035"/>
    </cofactor>
    <text evidence="11">Binds 2 magnesium or manganese ions per subunit.</text>
</comment>
<feature type="binding site" evidence="11">
    <location>
        <position position="294"/>
    </location>
    <ligand>
        <name>ATP</name>
        <dbReference type="ChEBI" id="CHEBI:30616"/>
    </ligand>
</feature>
<dbReference type="FunFam" id="3.40.50.20:FF:000004">
    <property type="entry name" value="Probable alpha-L-glutamate ligase"/>
    <property type="match status" value="1"/>
</dbReference>
<evidence type="ECO:0000256" key="1">
    <source>
        <dbReference type="ARBA" id="ARBA00001936"/>
    </source>
</evidence>
<evidence type="ECO:0000256" key="8">
    <source>
        <dbReference type="ARBA" id="ARBA00023211"/>
    </source>
</evidence>
<dbReference type="EC" id="6.3.2.-" evidence="11"/>
<evidence type="ECO:0000256" key="4">
    <source>
        <dbReference type="ARBA" id="ARBA00022741"/>
    </source>
</evidence>
<gene>
    <name evidence="11" type="primary">rimK</name>
    <name evidence="14" type="ORF">ALQ77_04990</name>
</gene>
<dbReference type="GO" id="GO:0018169">
    <property type="term" value="F:ribosomal S6-glutamic acid ligase activity"/>
    <property type="evidence" value="ECO:0007669"/>
    <property type="project" value="TreeGrafter"/>
</dbReference>
<keyword evidence="4 11" id="KW-0547">Nucleotide-binding</keyword>
<reference evidence="14 15" key="1">
    <citation type="submission" date="2018-08" db="EMBL/GenBank/DDBJ databases">
        <title>Recombination of ecologically and evolutionarily significant loci maintains genetic cohesion in the Pseudomonas syringae species complex.</title>
        <authorList>
            <person name="Dillon M."/>
            <person name="Thakur S."/>
            <person name="Almeida R.N.D."/>
            <person name="Weir B.S."/>
            <person name="Guttman D.S."/>
        </authorList>
    </citation>
    <scope>NUCLEOTIDE SEQUENCE [LARGE SCALE GENOMIC DNA]</scope>
    <source>
        <strain evidence="14 15">NCPPB2445</strain>
    </source>
</reference>
<dbReference type="NCBIfam" id="TIGR00768">
    <property type="entry name" value="rimK_fam"/>
    <property type="match status" value="1"/>
</dbReference>
<dbReference type="Gene3D" id="3.30.1490.20">
    <property type="entry name" value="ATP-grasp fold, A domain"/>
    <property type="match status" value="1"/>
</dbReference>
<evidence type="ECO:0000256" key="6">
    <source>
        <dbReference type="ARBA" id="ARBA00022842"/>
    </source>
</evidence>
<dbReference type="EMBL" id="RBOJ01000075">
    <property type="protein sequence ID" value="RMM49548.1"/>
    <property type="molecule type" value="Genomic_DNA"/>
</dbReference>
<name>A0A3M3EIW6_9PSED</name>
<dbReference type="FunFam" id="3.30.1490.20:FF:000005">
    <property type="entry name" value="Probable alpha-L-glutamate ligase 1"/>
    <property type="match status" value="1"/>
</dbReference>
<evidence type="ECO:0000256" key="7">
    <source>
        <dbReference type="ARBA" id="ARBA00022917"/>
    </source>
</evidence>
<feature type="binding site" evidence="11">
    <location>
        <position position="367"/>
    </location>
    <ligand>
        <name>Mn(2+)</name>
        <dbReference type="ChEBI" id="CHEBI:29035"/>
        <label>1</label>
    </ligand>
</feature>
<feature type="binding site" evidence="11">
    <location>
        <position position="355"/>
    </location>
    <ligand>
        <name>Mg(2+)</name>
        <dbReference type="ChEBI" id="CHEBI:18420"/>
        <label>1</label>
    </ligand>
</feature>
<dbReference type="PANTHER" id="PTHR21621:SF7">
    <property type="entry name" value="RIBOSOMAL PROTEIN BS6--L-GLUTAMATE LIGASE"/>
    <property type="match status" value="1"/>
</dbReference>
<dbReference type="InterPro" id="IPR013651">
    <property type="entry name" value="ATP-grasp_RimK-type"/>
</dbReference>
<comment type="similarity">
    <text evidence="11">Belongs to the RimK family.</text>
</comment>
<dbReference type="PANTHER" id="PTHR21621">
    <property type="entry name" value="RIBOSOMAL PROTEIN S6 MODIFICATION PROTEIN"/>
    <property type="match status" value="1"/>
</dbReference>
<feature type="binding site" evidence="11">
    <location>
        <position position="369"/>
    </location>
    <ligand>
        <name>Mn(2+)</name>
        <dbReference type="ChEBI" id="CHEBI:29035"/>
        <label>2</label>
    </ligand>
</feature>
<keyword evidence="5 11" id="KW-0067">ATP-binding</keyword>
<sequence>MGTLHRAPGYGGAIASSSLRSPAGGAQDNQEFQRSCPGPLRDQHHASPRGSNLAGRVHPGLPQVHALSPAVGLQGLDRRAVGGQSRHQIRSRQAGIPGVHYLCHRCCMKIAVLSRNPRLYSTRRLVEAGTERGHEMVVVDTLRAYMNIASHKPQIHYRGQPLEGFDAVIPRIGASVTFYGCAVLRQFEMMGVFPLNESVAIARARDKLRSLQLLSRRGIGLPVTGFAHSPDDIPDLIAMVNGAPLVIKVLEGTQGIGVVLCETATAAESVIEAFMGLKQNIMVQEYIKEAGGADIRCFVVGDKVIASMKRQARPGEFRSNLHRGGSASLIKITPEERMTALRAAKVMGLAVAGVDILRSNHGPLVMEVNSSPGLEGIETTTSKNVAGIIIEHLEKNGGPNMTRTKGKG</sequence>
<keyword evidence="3 11" id="KW-0479">Metal-binding</keyword>
<dbReference type="InterPro" id="IPR023533">
    <property type="entry name" value="RimK"/>
</dbReference>
<dbReference type="Gene3D" id="3.30.470.20">
    <property type="entry name" value="ATP-grasp fold, B domain"/>
    <property type="match status" value="1"/>
</dbReference>
<dbReference type="GO" id="GO:0005737">
    <property type="term" value="C:cytoplasm"/>
    <property type="evidence" value="ECO:0007669"/>
    <property type="project" value="TreeGrafter"/>
</dbReference>
<evidence type="ECO:0000313" key="14">
    <source>
        <dbReference type="EMBL" id="RMM49548.1"/>
    </source>
</evidence>
<evidence type="ECO:0000256" key="9">
    <source>
        <dbReference type="ARBA" id="ARBA00061239"/>
    </source>
</evidence>
<dbReference type="Gene3D" id="3.40.50.20">
    <property type="match status" value="1"/>
</dbReference>
<proteinExistence type="inferred from homology"/>
<dbReference type="Pfam" id="PF18030">
    <property type="entry name" value="Rimk_N"/>
    <property type="match status" value="1"/>
</dbReference>
<dbReference type="NCBIfam" id="NF007764">
    <property type="entry name" value="PRK10446.1"/>
    <property type="match status" value="1"/>
</dbReference>
<organism evidence="14 15">
    <name type="scientific">Pseudomonas corrugata</name>
    <dbReference type="NCBI Taxonomy" id="47879"/>
    <lineage>
        <taxon>Bacteria</taxon>
        <taxon>Pseudomonadati</taxon>
        <taxon>Pseudomonadota</taxon>
        <taxon>Gammaproteobacteria</taxon>
        <taxon>Pseudomonadales</taxon>
        <taxon>Pseudomonadaceae</taxon>
        <taxon>Pseudomonas</taxon>
    </lineage>
</organism>
<evidence type="ECO:0000256" key="5">
    <source>
        <dbReference type="ARBA" id="ARBA00022840"/>
    </source>
</evidence>
<feature type="binding site" evidence="11">
    <location>
        <position position="355"/>
    </location>
    <ligand>
        <name>Mn(2+)</name>
        <dbReference type="ChEBI" id="CHEBI:29035"/>
        <label>1</label>
    </ligand>
</feature>
<dbReference type="InterPro" id="IPR004666">
    <property type="entry name" value="Rp_bS6_RimK/Lys_biosynth_LsyX"/>
</dbReference>
<dbReference type="PROSITE" id="PS50975">
    <property type="entry name" value="ATP_GRASP"/>
    <property type="match status" value="1"/>
</dbReference>
<comment type="caution">
    <text evidence="14">The sequence shown here is derived from an EMBL/GenBank/DDBJ whole genome shotgun (WGS) entry which is preliminary data.</text>
</comment>
<dbReference type="SUPFAM" id="SSF56059">
    <property type="entry name" value="Glutathione synthetase ATP-binding domain-like"/>
    <property type="match status" value="1"/>
</dbReference>
<comment type="cofactor">
    <cofactor evidence="1">
        <name>Mn(2+)</name>
        <dbReference type="ChEBI" id="CHEBI:29035"/>
    </cofactor>
</comment>
<dbReference type="FunFam" id="3.30.470.20:FF:000016">
    <property type="entry name" value="Ribosomal protein S6--L-glutamate ligase"/>
    <property type="match status" value="1"/>
</dbReference>
<dbReference type="InterPro" id="IPR041107">
    <property type="entry name" value="Rimk_N"/>
</dbReference>
<dbReference type="InterPro" id="IPR011761">
    <property type="entry name" value="ATP-grasp"/>
</dbReference>
<evidence type="ECO:0000256" key="11">
    <source>
        <dbReference type="HAMAP-Rule" id="MF_01552"/>
    </source>
</evidence>
<dbReference type="Proteomes" id="UP000270661">
    <property type="component" value="Unassembled WGS sequence"/>
</dbReference>
<evidence type="ECO:0000256" key="12">
    <source>
        <dbReference type="SAM" id="MobiDB-lite"/>
    </source>
</evidence>
<dbReference type="InterPro" id="IPR013815">
    <property type="entry name" value="ATP_grasp_subdomain_1"/>
</dbReference>
<evidence type="ECO:0000256" key="2">
    <source>
        <dbReference type="ARBA" id="ARBA00022598"/>
    </source>
</evidence>
<comment type="similarity">
    <text evidence="9">In the C-terminal section; belongs to the RimK family.</text>
</comment>
<protein>
    <recommendedName>
        <fullName evidence="10 11">Probable alpha-L-glutamate ligase</fullName>
        <ecNumber evidence="11">6.3.2.-</ecNumber>
    </recommendedName>
</protein>
<keyword evidence="15" id="KW-1185">Reference proteome</keyword>
<feature type="region of interest" description="Disordered" evidence="12">
    <location>
        <begin position="1"/>
        <end position="60"/>
    </location>
</feature>
<feature type="binding site" evidence="11">
    <location>
        <position position="367"/>
    </location>
    <ligand>
        <name>Mg(2+)</name>
        <dbReference type="ChEBI" id="CHEBI:18420"/>
        <label>1</label>
    </ligand>
</feature>
<dbReference type="GO" id="GO:0009432">
    <property type="term" value="P:SOS response"/>
    <property type="evidence" value="ECO:0007669"/>
    <property type="project" value="TreeGrafter"/>
</dbReference>
<evidence type="ECO:0000256" key="3">
    <source>
        <dbReference type="ARBA" id="ARBA00022723"/>
    </source>
</evidence>
<dbReference type="Pfam" id="PF08443">
    <property type="entry name" value="RimK"/>
    <property type="match status" value="1"/>
</dbReference>